<evidence type="ECO:0000259" key="3">
    <source>
        <dbReference type="PROSITE" id="PS50977"/>
    </source>
</evidence>
<keyword evidence="1 2" id="KW-0238">DNA-binding</keyword>
<dbReference type="Gene3D" id="1.10.357.10">
    <property type="entry name" value="Tetracycline Repressor, domain 2"/>
    <property type="match status" value="1"/>
</dbReference>
<dbReference type="Pfam" id="PF00440">
    <property type="entry name" value="TetR_N"/>
    <property type="match status" value="1"/>
</dbReference>
<dbReference type="Pfam" id="PF14278">
    <property type="entry name" value="TetR_C_8"/>
    <property type="match status" value="1"/>
</dbReference>
<dbReference type="EMBL" id="QXGJ01000016">
    <property type="protein sequence ID" value="RSX49419.1"/>
    <property type="molecule type" value="Genomic_DNA"/>
</dbReference>
<name>A0A430F9B9_9BIFI</name>
<evidence type="ECO:0000256" key="1">
    <source>
        <dbReference type="ARBA" id="ARBA00023125"/>
    </source>
</evidence>
<accession>A0A430F9B9</accession>
<dbReference type="GO" id="GO:0003677">
    <property type="term" value="F:DNA binding"/>
    <property type="evidence" value="ECO:0007669"/>
    <property type="project" value="UniProtKB-UniRule"/>
</dbReference>
<dbReference type="InterPro" id="IPR009057">
    <property type="entry name" value="Homeodomain-like_sf"/>
</dbReference>
<proteinExistence type="predicted"/>
<protein>
    <submittedName>
        <fullName evidence="4">TetR family transcriptional regulator</fullName>
    </submittedName>
</protein>
<feature type="DNA-binding region" description="H-T-H motif" evidence="2">
    <location>
        <begin position="28"/>
        <end position="47"/>
    </location>
</feature>
<sequence>MQRTTKTKAKIRTAYIELLKSRGFEAMTVSAIVRAAGINRGTFYLHYVDKFDLQRRLLDDAIDDLTAIMRSGTPAAGVDDVEDIFSTESIAEALRYIKRDYAFFDAVSGSGSDMQLYDRFKDVLKRMLILQAGRLGMPMRDHGGMPREYALEILVSSVASIIWLWIRHGCRESPEQICAIVERNKVTAPVDILK</sequence>
<dbReference type="PROSITE" id="PS50977">
    <property type="entry name" value="HTH_TETR_2"/>
    <property type="match status" value="1"/>
</dbReference>
<organism evidence="4 5">
    <name type="scientific">Bifidobacterium callimiconis</name>
    <dbReference type="NCBI Taxonomy" id="2306973"/>
    <lineage>
        <taxon>Bacteria</taxon>
        <taxon>Bacillati</taxon>
        <taxon>Actinomycetota</taxon>
        <taxon>Actinomycetes</taxon>
        <taxon>Bifidobacteriales</taxon>
        <taxon>Bifidobacteriaceae</taxon>
        <taxon>Bifidobacterium</taxon>
    </lineage>
</organism>
<dbReference type="SUPFAM" id="SSF46689">
    <property type="entry name" value="Homeodomain-like"/>
    <property type="match status" value="1"/>
</dbReference>
<dbReference type="RefSeq" id="WP_240541716.1">
    <property type="nucleotide sequence ID" value="NZ_JAFEJY010000009.1"/>
</dbReference>
<dbReference type="InterPro" id="IPR039532">
    <property type="entry name" value="TetR_C_Firmicutes"/>
</dbReference>
<reference evidence="4 5" key="1">
    <citation type="submission" date="2018-09" db="EMBL/GenBank/DDBJ databases">
        <title>Characterization of the phylogenetic diversity of five novel species belonging to the genus Bifidobacterium.</title>
        <authorList>
            <person name="Lugli G.A."/>
            <person name="Duranti S."/>
            <person name="Milani C."/>
        </authorList>
    </citation>
    <scope>NUCLEOTIDE SEQUENCE [LARGE SCALE GENOMIC DNA]</scope>
    <source>
        <strain evidence="4 5">2028B</strain>
    </source>
</reference>
<evidence type="ECO:0000256" key="2">
    <source>
        <dbReference type="PROSITE-ProRule" id="PRU00335"/>
    </source>
</evidence>
<dbReference type="PANTHER" id="PTHR43479:SF7">
    <property type="entry name" value="TETR-FAMILY TRANSCRIPTIONAL REGULATOR"/>
    <property type="match status" value="1"/>
</dbReference>
<feature type="domain" description="HTH tetR-type" evidence="3">
    <location>
        <begin position="5"/>
        <end position="65"/>
    </location>
</feature>
<dbReference type="InterPro" id="IPR050624">
    <property type="entry name" value="HTH-type_Tx_Regulator"/>
</dbReference>
<gene>
    <name evidence="4" type="ORF">D2E23_2112</name>
</gene>
<keyword evidence="5" id="KW-1185">Reference proteome</keyword>
<dbReference type="PANTHER" id="PTHR43479">
    <property type="entry name" value="ACREF/ENVCD OPERON REPRESSOR-RELATED"/>
    <property type="match status" value="1"/>
</dbReference>
<evidence type="ECO:0000313" key="5">
    <source>
        <dbReference type="Proteomes" id="UP000288607"/>
    </source>
</evidence>
<dbReference type="InterPro" id="IPR001647">
    <property type="entry name" value="HTH_TetR"/>
</dbReference>
<comment type="caution">
    <text evidence="4">The sequence shown here is derived from an EMBL/GenBank/DDBJ whole genome shotgun (WGS) entry which is preliminary data.</text>
</comment>
<dbReference type="AlphaFoldDB" id="A0A430F9B9"/>
<evidence type="ECO:0000313" key="4">
    <source>
        <dbReference type="EMBL" id="RSX49419.1"/>
    </source>
</evidence>
<dbReference type="Proteomes" id="UP000288607">
    <property type="component" value="Unassembled WGS sequence"/>
</dbReference>